<dbReference type="InterPro" id="IPR027417">
    <property type="entry name" value="P-loop_NTPase"/>
</dbReference>
<evidence type="ECO:0000256" key="2">
    <source>
        <dbReference type="ARBA" id="ARBA00022741"/>
    </source>
</evidence>
<evidence type="ECO:0000256" key="5">
    <source>
        <dbReference type="ARBA" id="ARBA00022840"/>
    </source>
</evidence>
<feature type="transmembrane region" description="Helical" evidence="7">
    <location>
        <begin position="192"/>
        <end position="212"/>
    </location>
</feature>
<dbReference type="SMART" id="SM00490">
    <property type="entry name" value="HELICc"/>
    <property type="match status" value="1"/>
</dbReference>
<dbReference type="Gene3D" id="3.40.50.300">
    <property type="entry name" value="P-loop containing nucleotide triphosphate hydrolases"/>
    <property type="match status" value="2"/>
</dbReference>
<keyword evidence="5" id="KW-0067">ATP-binding</keyword>
<feature type="compositionally biased region" description="Basic residues" evidence="6">
    <location>
        <begin position="31"/>
        <end position="47"/>
    </location>
</feature>
<accession>A0A182PSG2</accession>
<evidence type="ECO:0000313" key="11">
    <source>
        <dbReference type="Proteomes" id="UP000075885"/>
    </source>
</evidence>
<keyword evidence="7" id="KW-0472">Membrane</keyword>
<dbReference type="GO" id="GO:0004376">
    <property type="term" value="F:GPI mannosyltransferase activity"/>
    <property type="evidence" value="ECO:0007669"/>
    <property type="project" value="InterPro"/>
</dbReference>
<dbReference type="Proteomes" id="UP000075885">
    <property type="component" value="Unassembled WGS sequence"/>
</dbReference>
<feature type="transmembrane region" description="Helical" evidence="7">
    <location>
        <begin position="308"/>
        <end position="328"/>
    </location>
</feature>
<dbReference type="Pfam" id="PF04188">
    <property type="entry name" value="Mannosyl_trans2"/>
    <property type="match status" value="1"/>
</dbReference>
<dbReference type="GO" id="GO:0016787">
    <property type="term" value="F:hydrolase activity"/>
    <property type="evidence" value="ECO:0007669"/>
    <property type="project" value="UniProtKB-KW"/>
</dbReference>
<feature type="region of interest" description="Disordered" evidence="6">
    <location>
        <begin position="1"/>
        <end position="72"/>
    </location>
</feature>
<dbReference type="GO" id="GO:0005524">
    <property type="term" value="F:ATP binding"/>
    <property type="evidence" value="ECO:0007669"/>
    <property type="project" value="UniProtKB-KW"/>
</dbReference>
<sequence>MRSESYGGGGGAGSGTSSPKRRINVVGNGRSHQHHQRQQQHHTHHHQATGTKTPRDTTTHDKSADPPTLAELPPSSGSFLHISITKLAIFSRLFVIALQLVANHVLPDHDAGVFVAPADRNATERPLDALVRFTLGGLNRWDGQYFLHIAEHGYTYENALAFFPLFPFILKIVCSSLSSYEVITFVSYRELSLLLAVLLNVVCFTGAAKALYRLSKHVLGNQKKAEMAVLLFCFNPASIFFTAPYTESLYAWLTFMVMYQSIEDVTSIFLTIPLSLSILCRSNGMFNIGFVLYFAVRRIVAQYNVHNVICICSRLFSMLIIVLFHYGIAQVYNYYLFCFVQKFNFPDHVREYATEHGLVLAGNKTDDSSPWCTNLLPISYSYVQSHYWNVGFLHYYELKQLPNFLLALPAIYLILGNSYQYLCEHWEYALRLGLFRLTKKQHKLMRPYDRFALVFVVHALVLTLFSLLFVHVQVTTRLLCAASPVLYWYTAEYFTGERAFIKRQVIRKLSKQVKDGEENSCTHVLNHIELSDLLDFRWMNGRQQTILVYFFSYTVVGTSAKSRIHSKPDDVAPGQTNLIHFSFLNHKTDLNRVLRGYCARDQLVDDVNDFWLFVNKYECLLKRTGQPILSDPSGERTDCPRGTILSEYRKSLGCCVLLRVPVEELSARLGGTSSGAITRTKLLQLLQIVTHYLDFRQREKFNKLRKLRQAQANLPVAKHREEIVEAVRNERVVVLAGDTGCGKSTQVPQYLCRAGYERIACTQPRRIACISLSKRVAHELLAEYRTEVGYQIRFERSKNTNTKILFITEGLLLRQLASEDSLEQYSVIILDEVHERHLHGDFLLGIAKCLIRARPDLKLVLMSATINIKLFADYFSEEEARIIEVPGRLFPIKLHYMPQLQDVPVSSSGGAKRTQSDRLSPEPYIQILQLIDQKYPPTEKGDVLIFLSGLNEITTIVDAAREYNEKNKNWIILPLHSTLSIAEQDKVFDYAPDGMRKCIVSTNIAETSVTIDGIRFVVDSGKVKEMSYDPTTKMQRLKEFWISKASAEQRKGRAGRTGPGVCYRLYAEKQFYDFDAYSTAEILKVPLESLLLQMISMGLPNARLFPFVEPPPMCNVENAIVSLKEAEALTEDEKLTPLGKALAKIPVDIGIGKMLLMGCVFQQLQPVLTLAAALSVQSPFTNRAYRDPECERARKSLESAHGDPITLLNAYKEWLEIKQHRTDYGRRDDGDRRTESSKVWCRRRGLEEQRFYEITKLRNQFQDLLQDCGLMETQNNDHLSSAERAIRNGELRQLKELRKAHRMEAPRKRKLLKSDPWGLGEDGEEDADDGKVDIRDVEFRLSHDSSKLQHLVSGATACSYRDLMTLKLILVSGLYPQVAIADEFNYCKSLSEQFFHTRAKPYVSLHPMSFFGNNAQILQLTDSEIEEKPSAYKSRQPLSSRHQIVCYLTLLETNKSYLTNTLRMPAAQTLLLFAHTIETNTTFSRIVCDTWLCLDYPAPESGQALLLKATKLRRLWNLLLAEKLKALTVTADGELTKAERNVSIEQMNCELWSSLAQYMNTEVCYTIKKLLPADLKTLYTGPSAEDDDGQRLELPNPNPFAEDFQPLYNETKGGVYLTENITYGCVVETDWSMQMQDEIFGQDWECDHCRGTYHMTGLQKLQHAIRCKPAEVEDQNVVTPTTSDAGSSKKLNATQYDCPCCGRQLMLSAIEVLKHKKCCSKRIKQEPSDES</sequence>
<name>A0A182PSG2_9DIPT</name>
<feature type="transmembrane region" description="Helical" evidence="7">
    <location>
        <begin position="265"/>
        <end position="296"/>
    </location>
</feature>
<dbReference type="PROSITE" id="PS51192">
    <property type="entry name" value="HELICASE_ATP_BIND_1"/>
    <property type="match status" value="1"/>
</dbReference>
<dbReference type="Pfam" id="PF21010">
    <property type="entry name" value="HA2_C"/>
    <property type="match status" value="1"/>
</dbReference>
<feature type="transmembrane region" description="Helical" evidence="7">
    <location>
        <begin position="451"/>
        <end position="470"/>
    </location>
</feature>
<dbReference type="CDD" id="cd18791">
    <property type="entry name" value="SF2_C_RHA"/>
    <property type="match status" value="1"/>
</dbReference>
<dbReference type="InterPro" id="IPR007502">
    <property type="entry name" value="Helicase-assoc_dom"/>
</dbReference>
<dbReference type="VEuPathDB" id="VectorBase:AEPI009897"/>
<feature type="domain" description="Helicase ATP-binding" evidence="8">
    <location>
        <begin position="724"/>
        <end position="884"/>
    </location>
</feature>
<dbReference type="GO" id="GO:0000009">
    <property type="term" value="F:alpha-1,6-mannosyltransferase activity"/>
    <property type="evidence" value="ECO:0007669"/>
    <property type="project" value="InterPro"/>
</dbReference>
<dbReference type="PROSITE" id="PS00690">
    <property type="entry name" value="DEAH_ATP_HELICASE"/>
    <property type="match status" value="1"/>
</dbReference>
<feature type="transmembrane region" description="Helical" evidence="7">
    <location>
        <begin position="404"/>
        <end position="422"/>
    </location>
</feature>
<dbReference type="FunFam" id="3.40.50.300:FF:000540">
    <property type="entry name" value="probable ATP-dependent RNA helicase DHX34"/>
    <property type="match status" value="1"/>
</dbReference>
<dbReference type="Pfam" id="PF04408">
    <property type="entry name" value="WHD_HA2"/>
    <property type="match status" value="1"/>
</dbReference>
<dbReference type="SMART" id="SM00487">
    <property type="entry name" value="DEXDc"/>
    <property type="match status" value="1"/>
</dbReference>
<evidence type="ECO:0000259" key="9">
    <source>
        <dbReference type="PROSITE" id="PS51194"/>
    </source>
</evidence>
<evidence type="ECO:0000259" key="8">
    <source>
        <dbReference type="PROSITE" id="PS51192"/>
    </source>
</evidence>
<dbReference type="InterPro" id="IPR011545">
    <property type="entry name" value="DEAD/DEAH_box_helicase_dom"/>
</dbReference>
<evidence type="ECO:0000256" key="4">
    <source>
        <dbReference type="ARBA" id="ARBA00022806"/>
    </source>
</evidence>
<feature type="transmembrane region" description="Helical" evidence="7">
    <location>
        <begin position="224"/>
        <end position="245"/>
    </location>
</feature>
<dbReference type="InterPro" id="IPR007315">
    <property type="entry name" value="PIG-V/Gpi18"/>
</dbReference>
<dbReference type="GO" id="GO:0003724">
    <property type="term" value="F:RNA helicase activity"/>
    <property type="evidence" value="ECO:0007669"/>
    <property type="project" value="UniProtKB-EC"/>
</dbReference>
<evidence type="ECO:0000256" key="6">
    <source>
        <dbReference type="SAM" id="MobiDB-lite"/>
    </source>
</evidence>
<feature type="compositionally biased region" description="Gly residues" evidence="6">
    <location>
        <begin position="1"/>
        <end position="14"/>
    </location>
</feature>
<dbReference type="InterPro" id="IPR048333">
    <property type="entry name" value="HA2_WH"/>
</dbReference>
<reference evidence="11" key="1">
    <citation type="submission" date="2013-03" db="EMBL/GenBank/DDBJ databases">
        <title>The Genome Sequence of Anopheles epiroticus epiroticus2.</title>
        <authorList>
            <consortium name="The Broad Institute Genomics Platform"/>
            <person name="Neafsey D.E."/>
            <person name="Howell P."/>
            <person name="Walker B."/>
            <person name="Young S.K."/>
            <person name="Zeng Q."/>
            <person name="Gargeya S."/>
            <person name="Fitzgerald M."/>
            <person name="Haas B."/>
            <person name="Abouelleil A."/>
            <person name="Allen A.W."/>
            <person name="Alvarado L."/>
            <person name="Arachchi H.M."/>
            <person name="Berlin A.M."/>
            <person name="Chapman S.B."/>
            <person name="Gainer-Dewar J."/>
            <person name="Goldberg J."/>
            <person name="Griggs A."/>
            <person name="Gujja S."/>
            <person name="Hansen M."/>
            <person name="Howarth C."/>
            <person name="Imamovic A."/>
            <person name="Ireland A."/>
            <person name="Larimer J."/>
            <person name="McCowan C."/>
            <person name="Murphy C."/>
            <person name="Pearson M."/>
            <person name="Poon T.W."/>
            <person name="Priest M."/>
            <person name="Roberts A."/>
            <person name="Saif S."/>
            <person name="Shea T."/>
            <person name="Sisk P."/>
            <person name="Sykes S."/>
            <person name="Wortman J."/>
            <person name="Nusbaum C."/>
            <person name="Birren B."/>
        </authorList>
    </citation>
    <scope>NUCLEOTIDE SEQUENCE [LARGE SCALE GENOMIC DNA]</scope>
    <source>
        <strain evidence="11">Epiroticus2</strain>
    </source>
</reference>
<keyword evidence="11" id="KW-1185">Reference proteome</keyword>
<dbReference type="Pfam" id="PF00270">
    <property type="entry name" value="DEAD"/>
    <property type="match status" value="1"/>
</dbReference>
<dbReference type="FunFam" id="1.20.120.1080:FF:000013">
    <property type="entry name" value="ATP-dependent RNA helicase DHX34"/>
    <property type="match status" value="1"/>
</dbReference>
<dbReference type="STRING" id="199890.A0A182PSG2"/>
<dbReference type="PANTHER" id="PTHR18934">
    <property type="entry name" value="ATP-DEPENDENT RNA HELICASE"/>
    <property type="match status" value="1"/>
</dbReference>
<dbReference type="CDD" id="cd17979">
    <property type="entry name" value="DEXHc_DHX34"/>
    <property type="match status" value="1"/>
</dbReference>
<dbReference type="Gene3D" id="1.20.120.1080">
    <property type="match status" value="1"/>
</dbReference>
<feature type="domain" description="Helicase C-terminal" evidence="9">
    <location>
        <begin position="930"/>
        <end position="1098"/>
    </location>
</feature>
<evidence type="ECO:0000313" key="10">
    <source>
        <dbReference type="EnsemblMetazoa" id="AEPI009897-PA"/>
    </source>
</evidence>
<dbReference type="EC" id="3.6.4.13" evidence="1"/>
<dbReference type="Pfam" id="PF07717">
    <property type="entry name" value="OB_NTP_bind"/>
    <property type="match status" value="1"/>
</dbReference>
<dbReference type="EnsemblMetazoa" id="AEPI009897-RA">
    <property type="protein sequence ID" value="AEPI009897-PA"/>
    <property type="gene ID" value="AEPI009897"/>
</dbReference>
<organism evidence="10 11">
    <name type="scientific">Anopheles epiroticus</name>
    <dbReference type="NCBI Taxonomy" id="199890"/>
    <lineage>
        <taxon>Eukaryota</taxon>
        <taxon>Metazoa</taxon>
        <taxon>Ecdysozoa</taxon>
        <taxon>Arthropoda</taxon>
        <taxon>Hexapoda</taxon>
        <taxon>Insecta</taxon>
        <taxon>Pterygota</taxon>
        <taxon>Neoptera</taxon>
        <taxon>Endopterygota</taxon>
        <taxon>Diptera</taxon>
        <taxon>Nematocera</taxon>
        <taxon>Culicoidea</taxon>
        <taxon>Culicidae</taxon>
        <taxon>Anophelinae</taxon>
        <taxon>Anopheles</taxon>
    </lineage>
</organism>
<keyword evidence="2" id="KW-0547">Nucleotide-binding</keyword>
<reference evidence="10" key="2">
    <citation type="submission" date="2020-05" db="UniProtKB">
        <authorList>
            <consortium name="EnsemblMetazoa"/>
        </authorList>
    </citation>
    <scope>IDENTIFICATION</scope>
    <source>
        <strain evidence="10">Epiroticus2</strain>
    </source>
</reference>
<dbReference type="PROSITE" id="PS51194">
    <property type="entry name" value="HELICASE_CTER"/>
    <property type="match status" value="1"/>
</dbReference>
<keyword evidence="4" id="KW-0347">Helicase</keyword>
<keyword evidence="3" id="KW-0378">Hydrolase</keyword>
<evidence type="ECO:0000256" key="1">
    <source>
        <dbReference type="ARBA" id="ARBA00012552"/>
    </source>
</evidence>
<dbReference type="SUPFAM" id="SSF52540">
    <property type="entry name" value="P-loop containing nucleoside triphosphate hydrolases"/>
    <property type="match status" value="1"/>
</dbReference>
<proteinExistence type="predicted"/>
<dbReference type="InterPro" id="IPR056382">
    <property type="entry name" value="DHX34_Znf-C2H2"/>
</dbReference>
<dbReference type="InterPro" id="IPR014001">
    <property type="entry name" value="Helicase_ATP-bd"/>
</dbReference>
<dbReference type="GO" id="GO:0016020">
    <property type="term" value="C:membrane"/>
    <property type="evidence" value="ECO:0007669"/>
    <property type="project" value="GOC"/>
</dbReference>
<dbReference type="InterPro" id="IPR011709">
    <property type="entry name" value="DEAD-box_helicase_OB_fold"/>
</dbReference>
<dbReference type="InterPro" id="IPR002464">
    <property type="entry name" value="DNA/RNA_helicase_DEAH_CS"/>
</dbReference>
<keyword evidence="7" id="KW-1133">Transmembrane helix</keyword>
<dbReference type="InterPro" id="IPR001650">
    <property type="entry name" value="Helicase_C-like"/>
</dbReference>
<dbReference type="Pfam" id="PF00271">
    <property type="entry name" value="Helicase_C"/>
    <property type="match status" value="1"/>
</dbReference>
<dbReference type="PANTHER" id="PTHR18934:SF221">
    <property type="entry name" value="ATP-DEPENDENT RNA HELICASE DHX34-RELATED"/>
    <property type="match status" value="1"/>
</dbReference>
<dbReference type="FunFam" id="3.40.50.300:FF:000725">
    <property type="entry name" value="probable ATP-dependent RNA helicase DHX34"/>
    <property type="match status" value="1"/>
</dbReference>
<evidence type="ECO:0000256" key="3">
    <source>
        <dbReference type="ARBA" id="ARBA00022801"/>
    </source>
</evidence>
<protein>
    <recommendedName>
        <fullName evidence="1">RNA helicase</fullName>
        <ecNumber evidence="1">3.6.4.13</ecNumber>
    </recommendedName>
</protein>
<dbReference type="SMART" id="SM00847">
    <property type="entry name" value="HA2"/>
    <property type="match status" value="1"/>
</dbReference>
<dbReference type="Pfam" id="PF24485">
    <property type="entry name" value="zf-C2H2_DHX34"/>
    <property type="match status" value="1"/>
</dbReference>
<dbReference type="GO" id="GO:0003723">
    <property type="term" value="F:RNA binding"/>
    <property type="evidence" value="ECO:0007669"/>
    <property type="project" value="TreeGrafter"/>
</dbReference>
<keyword evidence="7" id="KW-0812">Transmembrane</keyword>
<evidence type="ECO:0000256" key="7">
    <source>
        <dbReference type="SAM" id="Phobius"/>
    </source>
</evidence>
<dbReference type="GO" id="GO:0006506">
    <property type="term" value="P:GPI anchor biosynthetic process"/>
    <property type="evidence" value="ECO:0007669"/>
    <property type="project" value="UniProtKB-UniPathway"/>
</dbReference>
<feature type="compositionally biased region" description="Basic and acidic residues" evidence="6">
    <location>
        <begin position="53"/>
        <end position="64"/>
    </location>
</feature>
<dbReference type="UniPathway" id="UPA00196"/>